<evidence type="ECO:0000256" key="1">
    <source>
        <dbReference type="ARBA" id="ARBA00012417"/>
    </source>
</evidence>
<dbReference type="Gene3D" id="3.20.20.140">
    <property type="entry name" value="Metal-dependent hydrolases"/>
    <property type="match status" value="1"/>
</dbReference>
<dbReference type="InterPro" id="IPR004805">
    <property type="entry name" value="DnaE2/DnaE/PolC"/>
</dbReference>
<gene>
    <name evidence="8" type="ORF">GCM10011339_01620</name>
</gene>
<feature type="domain" description="Polymerase/histidinol phosphatase N-terminal" evidence="7">
    <location>
        <begin position="1"/>
        <end position="68"/>
    </location>
</feature>
<evidence type="ECO:0000313" key="8">
    <source>
        <dbReference type="EMBL" id="GGF17389.1"/>
    </source>
</evidence>
<evidence type="ECO:0000313" key="9">
    <source>
        <dbReference type="Proteomes" id="UP000647339"/>
    </source>
</evidence>
<dbReference type="PANTHER" id="PTHR32294">
    <property type="entry name" value="DNA POLYMERASE III SUBUNIT ALPHA"/>
    <property type="match status" value="1"/>
</dbReference>
<keyword evidence="4" id="KW-0235">DNA replication</keyword>
<reference evidence="9" key="1">
    <citation type="journal article" date="2019" name="Int. J. Syst. Evol. Microbiol.">
        <title>The Global Catalogue of Microorganisms (GCM) 10K type strain sequencing project: providing services to taxonomists for standard genome sequencing and annotation.</title>
        <authorList>
            <consortium name="The Broad Institute Genomics Platform"/>
            <consortium name="The Broad Institute Genome Sequencing Center for Infectious Disease"/>
            <person name="Wu L."/>
            <person name="Ma J."/>
        </authorList>
    </citation>
    <scope>NUCLEOTIDE SEQUENCE [LARGE SCALE GENOMIC DNA]</scope>
    <source>
        <strain evidence="9">CGMCC 1.15407</strain>
    </source>
</reference>
<sequence length="1001" mass="115936">MYLNCHSYFSFRYGTMPVQELVDHAKKHGVKTMALTDINCTAAVYPFLKAAKAAKIHGVVGVDFRNGIEQQYIGLALNHHGFFELNRHLSDHKRKKRPFPQKAPHWQHTAVIYPFPRPYSQLGPNEYLGIHPHQLKKALRSPWIAEKDRWVLLQPVSFHSQTSFNIHRLLRCIELNILLSKLPVSEQGNISDRFYSTLELTERCDQHYWLLQQTYELLASCHFEQDYQEVENKKRVFGSEKEDVAKLTELTYKGAKKRYGHELSEGHKQRILKELDIIQKKDFVSYFLINYEIVTYARNRGFYYVGRGSGANSIVAYCLFITDVDPIELDLYFERFINLYRSTPPDFDIDFSWRDRDEIIQHIFQNHNTDLHEHVCLLATHNTFQINSSIRELGKVFGLPKTEIEALINYVSKPGNYIPDRIGSLVLKYSQLIQGMPSHLSIHAGGILISQQPIHYYTATDLPPKGFPVSHFDMVTAEEIGFAKFDILSQRGLGHIRDSLEIIQTNQGKKVDIHRIKDFKKDEKIKHHLRKGHTIGAFYVESPAMRMLLAKLEADEYLGLVAASSIIRPGVARSGMMREYILRHRKPEWRKSRAHPILYDLMPETYGIMVYQEDVIKVAHYYAGLSFDEADVLRRGMSGKFRSREEFLKVKDSFFKKSSEKGHDQKITSEVWFQIESFAGYSFAKGHSASFAVESYQSLYLKAHFPLEFMVGVINNFGGFYKTEFYIRELQACNADVQLPHINESEHLTMIKGTTVYLGFIHLKYLHKEIANTILQNRNTEGAFSNLRDFINRIAISLEQLLILIRIDAFRFTSKTKQELLWEAHFLTNKQKNKPSTNHLFRQINLRGLTIPNLENNDPRQDILDHLEIMEFSIADPFLLLKSMPQGTVKARDIKSYAGKEIELLGYLVTVKYTRTVKGDIMNFGTFLDRDGHWIDTVHFPPVVKQHPLTGRGIYLLRGKVSEEFNFYTIEIISCEKLAYWNAADDQPKPNPPSQISYTKG</sequence>
<dbReference type="Pfam" id="PF07733">
    <property type="entry name" value="DNA_pol3_alpha"/>
    <property type="match status" value="1"/>
</dbReference>
<dbReference type="Pfam" id="PF02811">
    <property type="entry name" value="PHP"/>
    <property type="match status" value="1"/>
</dbReference>
<dbReference type="InterPro" id="IPR003141">
    <property type="entry name" value="Pol/His_phosphatase_N"/>
</dbReference>
<dbReference type="InterPro" id="IPR029460">
    <property type="entry name" value="DNAPol_HHH"/>
</dbReference>
<dbReference type="Gene3D" id="1.10.150.870">
    <property type="match status" value="1"/>
</dbReference>
<proteinExistence type="predicted"/>
<accession>A0ABQ1UIA8</accession>
<organism evidence="8 9">
    <name type="scientific">Echinicola rosea</name>
    <dbReference type="NCBI Taxonomy" id="1807691"/>
    <lineage>
        <taxon>Bacteria</taxon>
        <taxon>Pseudomonadati</taxon>
        <taxon>Bacteroidota</taxon>
        <taxon>Cytophagia</taxon>
        <taxon>Cytophagales</taxon>
        <taxon>Cyclobacteriaceae</taxon>
        <taxon>Echinicola</taxon>
    </lineage>
</organism>
<comment type="catalytic activity">
    <reaction evidence="6">
        <text>DNA(n) + a 2'-deoxyribonucleoside 5'-triphosphate = DNA(n+1) + diphosphate</text>
        <dbReference type="Rhea" id="RHEA:22508"/>
        <dbReference type="Rhea" id="RHEA-COMP:17339"/>
        <dbReference type="Rhea" id="RHEA-COMP:17340"/>
        <dbReference type="ChEBI" id="CHEBI:33019"/>
        <dbReference type="ChEBI" id="CHEBI:61560"/>
        <dbReference type="ChEBI" id="CHEBI:173112"/>
        <dbReference type="EC" id="2.7.7.7"/>
    </reaction>
</comment>
<keyword evidence="2" id="KW-0808">Transferase</keyword>
<keyword evidence="5" id="KW-0239">DNA-directed DNA polymerase</keyword>
<evidence type="ECO:0000256" key="4">
    <source>
        <dbReference type="ARBA" id="ARBA00022705"/>
    </source>
</evidence>
<evidence type="ECO:0000256" key="2">
    <source>
        <dbReference type="ARBA" id="ARBA00022679"/>
    </source>
</evidence>
<evidence type="ECO:0000259" key="7">
    <source>
        <dbReference type="SMART" id="SM00481"/>
    </source>
</evidence>
<dbReference type="RefSeq" id="WP_137402592.1">
    <property type="nucleotide sequence ID" value="NZ_BMIU01000001.1"/>
</dbReference>
<dbReference type="SMART" id="SM00481">
    <property type="entry name" value="POLIIIAc"/>
    <property type="match status" value="1"/>
</dbReference>
<dbReference type="SUPFAM" id="SSF89550">
    <property type="entry name" value="PHP domain-like"/>
    <property type="match status" value="1"/>
</dbReference>
<dbReference type="InterPro" id="IPR016195">
    <property type="entry name" value="Pol/histidinol_Pase-like"/>
</dbReference>
<dbReference type="EMBL" id="BMIU01000001">
    <property type="protein sequence ID" value="GGF17389.1"/>
    <property type="molecule type" value="Genomic_DNA"/>
</dbReference>
<dbReference type="EC" id="2.7.7.7" evidence="1"/>
<dbReference type="InterPro" id="IPR011708">
    <property type="entry name" value="DNA_pol3_alpha_NTPase_dom"/>
</dbReference>
<evidence type="ECO:0000256" key="6">
    <source>
        <dbReference type="ARBA" id="ARBA00049244"/>
    </source>
</evidence>
<comment type="caution">
    <text evidence="8">The sequence shown here is derived from an EMBL/GenBank/DDBJ whole genome shotgun (WGS) entry which is preliminary data.</text>
</comment>
<name>A0ABQ1UIA8_9BACT</name>
<evidence type="ECO:0000256" key="3">
    <source>
        <dbReference type="ARBA" id="ARBA00022695"/>
    </source>
</evidence>
<keyword evidence="3" id="KW-0548">Nucleotidyltransferase</keyword>
<dbReference type="InterPro" id="IPR004013">
    <property type="entry name" value="PHP_dom"/>
</dbReference>
<evidence type="ECO:0000256" key="5">
    <source>
        <dbReference type="ARBA" id="ARBA00022932"/>
    </source>
</evidence>
<protein>
    <recommendedName>
        <fullName evidence="1">DNA-directed DNA polymerase</fullName>
        <ecNumber evidence="1">2.7.7.7</ecNumber>
    </recommendedName>
</protein>
<dbReference type="Proteomes" id="UP000647339">
    <property type="component" value="Unassembled WGS sequence"/>
</dbReference>
<dbReference type="Pfam" id="PF14579">
    <property type="entry name" value="HHH_6"/>
    <property type="match status" value="1"/>
</dbReference>
<keyword evidence="9" id="KW-1185">Reference proteome</keyword>
<dbReference type="InterPro" id="IPR040982">
    <property type="entry name" value="DNA_pol3_finger"/>
</dbReference>
<dbReference type="Pfam" id="PF17657">
    <property type="entry name" value="DNA_pol3_finger"/>
    <property type="match status" value="1"/>
</dbReference>
<dbReference type="CDD" id="cd04485">
    <property type="entry name" value="DnaE_OBF"/>
    <property type="match status" value="1"/>
</dbReference>